<comment type="caution">
    <text evidence="2">The sequence shown here is derived from an EMBL/GenBank/DDBJ whole genome shotgun (WGS) entry which is preliminary data.</text>
</comment>
<evidence type="ECO:0000313" key="2">
    <source>
        <dbReference type="EMBL" id="KAH6895900.1"/>
    </source>
</evidence>
<evidence type="ECO:0000259" key="1">
    <source>
        <dbReference type="Pfam" id="PF17107"/>
    </source>
</evidence>
<organism evidence="2 3">
    <name type="scientific">Thelonectria olida</name>
    <dbReference type="NCBI Taxonomy" id="1576542"/>
    <lineage>
        <taxon>Eukaryota</taxon>
        <taxon>Fungi</taxon>
        <taxon>Dikarya</taxon>
        <taxon>Ascomycota</taxon>
        <taxon>Pezizomycotina</taxon>
        <taxon>Sordariomycetes</taxon>
        <taxon>Hypocreomycetidae</taxon>
        <taxon>Hypocreales</taxon>
        <taxon>Nectriaceae</taxon>
        <taxon>Thelonectria</taxon>
    </lineage>
</organism>
<sequence>MSGGEVIGLVSGIIAIVEASLKVYNAAADASGLPSSFRNVATRLPIIHDTLAAALAGLTDDPPSPEGSAAIKSVLQGCGEKAAALEKIFRAVIPAPDSSRAERYRKALKTLPSADKVDSLMGGILSDLQMLVANHAVKAPTRAQMERLIAAASVDPDRRVGTPSMSFRNTGTGSQIVHSERGDQIVNIRSGPQFHGDMTGGVFNFSS</sequence>
<name>A0A9P9AWK5_9HYPO</name>
<dbReference type="InterPro" id="IPR031352">
    <property type="entry name" value="SesA"/>
</dbReference>
<dbReference type="OrthoDB" id="674604at2759"/>
<keyword evidence="3" id="KW-1185">Reference proteome</keyword>
<accession>A0A9P9AWK5</accession>
<evidence type="ECO:0000313" key="3">
    <source>
        <dbReference type="Proteomes" id="UP000777438"/>
    </source>
</evidence>
<dbReference type="AlphaFoldDB" id="A0A9P9AWK5"/>
<dbReference type="EMBL" id="JAGPYM010000004">
    <property type="protein sequence ID" value="KAH6895900.1"/>
    <property type="molecule type" value="Genomic_DNA"/>
</dbReference>
<dbReference type="Proteomes" id="UP000777438">
    <property type="component" value="Unassembled WGS sequence"/>
</dbReference>
<feature type="domain" description="NACHT-NTPase and P-loop NTPases N-terminal" evidence="1">
    <location>
        <begin position="10"/>
        <end position="131"/>
    </location>
</feature>
<proteinExistence type="predicted"/>
<dbReference type="Pfam" id="PF17107">
    <property type="entry name" value="SesA"/>
    <property type="match status" value="1"/>
</dbReference>
<gene>
    <name evidence="2" type="ORF">B0T10DRAFT_545511</name>
</gene>
<reference evidence="2 3" key="1">
    <citation type="journal article" date="2021" name="Nat. Commun.">
        <title>Genetic determinants of endophytism in the Arabidopsis root mycobiome.</title>
        <authorList>
            <person name="Mesny F."/>
            <person name="Miyauchi S."/>
            <person name="Thiergart T."/>
            <person name="Pickel B."/>
            <person name="Atanasova L."/>
            <person name="Karlsson M."/>
            <person name="Huettel B."/>
            <person name="Barry K.W."/>
            <person name="Haridas S."/>
            <person name="Chen C."/>
            <person name="Bauer D."/>
            <person name="Andreopoulos W."/>
            <person name="Pangilinan J."/>
            <person name="LaButti K."/>
            <person name="Riley R."/>
            <person name="Lipzen A."/>
            <person name="Clum A."/>
            <person name="Drula E."/>
            <person name="Henrissat B."/>
            <person name="Kohler A."/>
            <person name="Grigoriev I.V."/>
            <person name="Martin F.M."/>
            <person name="Hacquard S."/>
        </authorList>
    </citation>
    <scope>NUCLEOTIDE SEQUENCE [LARGE SCALE GENOMIC DNA]</scope>
    <source>
        <strain evidence="2 3">MPI-CAGE-CH-0241</strain>
    </source>
</reference>
<protein>
    <recommendedName>
        <fullName evidence="1">NACHT-NTPase and P-loop NTPases N-terminal domain-containing protein</fullName>
    </recommendedName>
</protein>